<dbReference type="Gene3D" id="3.30.420.40">
    <property type="match status" value="1"/>
</dbReference>
<dbReference type="PANTHER" id="PTHR11782:SF83">
    <property type="entry name" value="GUANOSINE-DIPHOSPHATASE"/>
    <property type="match status" value="1"/>
</dbReference>
<dbReference type="PANTHER" id="PTHR11782">
    <property type="entry name" value="ADENOSINE/GUANOSINE DIPHOSPHATASE"/>
    <property type="match status" value="1"/>
</dbReference>
<keyword evidence="3" id="KW-1185">Reference proteome</keyword>
<dbReference type="EMBL" id="JAKIKS010000021">
    <property type="protein sequence ID" value="MCL1124312.1"/>
    <property type="molecule type" value="Genomic_DNA"/>
</dbReference>
<dbReference type="InterPro" id="IPR000407">
    <property type="entry name" value="GDA1_CD39_NTPase"/>
</dbReference>
<dbReference type="PROSITE" id="PS51257">
    <property type="entry name" value="PROKAR_LIPOPROTEIN"/>
    <property type="match status" value="1"/>
</dbReference>
<sequence>MTKTTFPLIFTSLLTLQACGFYPTPKIDEPVSHHRIVLDAGSSKTKLYFYQYDTQGKKSPQHIETLTENKQTPGLANIPLAQLNDYLSQLFTPTLAKQLQDLSKAQQDDAAHTLLEQIQVYSTAGMRLMSTVDRNEKNQAVSTWIAQWLTDNHIDFDNSHLDVRTITGAEEGAYAWAAFNYVEDDFTRQTSGILELGGASMQITYLDKQHTNITVSIGGQSYALASESHLLGQDLIAKKLSQFAACNLTGINDTAKGNYAVCHHQAVKLIENEPQLALPHATNIHRYGLLSNFYHTAQFYGLDKQYSLSQLEAKASQFCTLDWQTAQEQHAGINKTYLANYCLAGAYQAALLDEGYHLTDKQNFTPVNESHTLEVSWPIGLIITQDYQQRAPYVARQSENKAPAKA</sequence>
<organism evidence="2 3">
    <name type="scientific">Shewanella surugensis</name>
    <dbReference type="NCBI Taxonomy" id="212020"/>
    <lineage>
        <taxon>Bacteria</taxon>
        <taxon>Pseudomonadati</taxon>
        <taxon>Pseudomonadota</taxon>
        <taxon>Gammaproteobacteria</taxon>
        <taxon>Alteromonadales</taxon>
        <taxon>Shewanellaceae</taxon>
        <taxon>Shewanella</taxon>
    </lineage>
</organism>
<evidence type="ECO:0000313" key="3">
    <source>
        <dbReference type="Proteomes" id="UP001203423"/>
    </source>
</evidence>
<reference evidence="2 3" key="1">
    <citation type="submission" date="2022-01" db="EMBL/GenBank/DDBJ databases">
        <title>Whole genome-based taxonomy of the Shewanellaceae.</title>
        <authorList>
            <person name="Martin-Rodriguez A.J."/>
        </authorList>
    </citation>
    <scope>NUCLEOTIDE SEQUENCE [LARGE SCALE GENOMIC DNA]</scope>
    <source>
        <strain evidence="2 3">DSM 17177</strain>
    </source>
</reference>
<dbReference type="Gene3D" id="3.30.420.150">
    <property type="entry name" value="Exopolyphosphatase. Domain 2"/>
    <property type="match status" value="1"/>
</dbReference>
<name>A0ABT0L9D2_9GAMM</name>
<evidence type="ECO:0000256" key="1">
    <source>
        <dbReference type="ARBA" id="ARBA00022801"/>
    </source>
</evidence>
<dbReference type="Proteomes" id="UP001203423">
    <property type="component" value="Unassembled WGS sequence"/>
</dbReference>
<keyword evidence="1" id="KW-0378">Hydrolase</keyword>
<dbReference type="RefSeq" id="WP_248939591.1">
    <property type="nucleotide sequence ID" value="NZ_JAKIKS010000021.1"/>
</dbReference>
<dbReference type="PROSITE" id="PS01238">
    <property type="entry name" value="GDA1_CD39_NTPASE"/>
    <property type="match status" value="1"/>
</dbReference>
<dbReference type="CDD" id="cd24003">
    <property type="entry name" value="ASKHA_NBD_GDA1_CD39_NTPase"/>
    <property type="match status" value="1"/>
</dbReference>
<dbReference type="Pfam" id="PF01150">
    <property type="entry name" value="GDA1_CD39"/>
    <property type="match status" value="2"/>
</dbReference>
<gene>
    <name evidence="2" type="ORF">L2764_07460</name>
</gene>
<comment type="caution">
    <text evidence="2">The sequence shown here is derived from an EMBL/GenBank/DDBJ whole genome shotgun (WGS) entry which is preliminary data.</text>
</comment>
<accession>A0ABT0L9D2</accession>
<evidence type="ECO:0008006" key="4">
    <source>
        <dbReference type="Google" id="ProtNLM"/>
    </source>
</evidence>
<proteinExistence type="predicted"/>
<evidence type="ECO:0000313" key="2">
    <source>
        <dbReference type="EMBL" id="MCL1124312.1"/>
    </source>
</evidence>
<protein>
    <recommendedName>
        <fullName evidence="4">GDA1/CD39 (Nucleoside phosphatase) family protein</fullName>
    </recommendedName>
</protein>